<dbReference type="InParanoid" id="J9DLP8"/>
<feature type="transmembrane region" description="Helical" evidence="1">
    <location>
        <begin position="12"/>
        <end position="33"/>
    </location>
</feature>
<proteinExistence type="predicted"/>
<reference evidence="2 3" key="1">
    <citation type="submission" date="2011-08" db="EMBL/GenBank/DDBJ databases">
        <authorList>
            <person name="Liu Z.J."/>
            <person name="Shi F.L."/>
            <person name="Lu J.Q."/>
            <person name="Li M."/>
            <person name="Wang Z.L."/>
        </authorList>
    </citation>
    <scope>NUCLEOTIDE SEQUENCE [LARGE SCALE GENOMIC DNA]</scope>
    <source>
        <strain evidence="2 3">USNM 41457</strain>
    </source>
</reference>
<organism evidence="2 3">
    <name type="scientific">Edhazardia aedis (strain USNM 41457)</name>
    <name type="common">Microsporidian parasite</name>
    <dbReference type="NCBI Taxonomy" id="1003232"/>
    <lineage>
        <taxon>Eukaryota</taxon>
        <taxon>Fungi</taxon>
        <taxon>Fungi incertae sedis</taxon>
        <taxon>Microsporidia</taxon>
        <taxon>Edhazardia</taxon>
    </lineage>
</organism>
<feature type="transmembrane region" description="Helical" evidence="1">
    <location>
        <begin position="77"/>
        <end position="100"/>
    </location>
</feature>
<dbReference type="Proteomes" id="UP000003163">
    <property type="component" value="Unassembled WGS sequence"/>
</dbReference>
<keyword evidence="1" id="KW-0812">Transmembrane</keyword>
<evidence type="ECO:0000313" key="2">
    <source>
        <dbReference type="EMBL" id="EJW03515.1"/>
    </source>
</evidence>
<gene>
    <name evidence="2" type="ORF">EDEG_00197</name>
</gene>
<keyword evidence="1" id="KW-1133">Transmembrane helix</keyword>
<dbReference type="HOGENOM" id="CLU_2236546_0_0_1"/>
<reference evidence="3" key="2">
    <citation type="submission" date="2015-07" db="EMBL/GenBank/DDBJ databases">
        <title>Contrasting host-pathogen interactions and genome evolution in two generalist and specialist microsporidian pathogens of mosquitoes.</title>
        <authorList>
            <consortium name="The Broad Institute Genomics Platform"/>
            <consortium name="The Broad Institute Genome Sequencing Center for Infectious Disease"/>
            <person name="Cuomo C.A."/>
            <person name="Sanscrainte N.D."/>
            <person name="Goldberg J.M."/>
            <person name="Heiman D."/>
            <person name="Young S."/>
            <person name="Zeng Q."/>
            <person name="Becnel J.J."/>
            <person name="Birren B.W."/>
        </authorList>
    </citation>
    <scope>NUCLEOTIDE SEQUENCE [LARGE SCALE GENOMIC DNA]</scope>
    <source>
        <strain evidence="3">USNM 41457</strain>
    </source>
</reference>
<accession>J9DLP8</accession>
<evidence type="ECO:0000313" key="3">
    <source>
        <dbReference type="Proteomes" id="UP000003163"/>
    </source>
</evidence>
<sequence>MNIILKYLYIKYEIFLMKTTYLVYVKIVLHVFAGEKIKFAVLVFGGNPFFIKFIAITLHLISKKKEIIKYKSKRNYWFVYFGFITYNSCLIGDFFLFFYYKFPIL</sequence>
<dbReference type="AlphaFoldDB" id="J9DLP8"/>
<comment type="caution">
    <text evidence="2">The sequence shown here is derived from an EMBL/GenBank/DDBJ whole genome shotgun (WGS) entry which is preliminary data.</text>
</comment>
<name>J9DLP8_EDHAE</name>
<dbReference type="EMBL" id="AFBI03000002">
    <property type="protein sequence ID" value="EJW03515.1"/>
    <property type="molecule type" value="Genomic_DNA"/>
</dbReference>
<evidence type="ECO:0000256" key="1">
    <source>
        <dbReference type="SAM" id="Phobius"/>
    </source>
</evidence>
<feature type="transmembrane region" description="Helical" evidence="1">
    <location>
        <begin position="39"/>
        <end position="61"/>
    </location>
</feature>
<keyword evidence="1" id="KW-0472">Membrane</keyword>
<protein>
    <submittedName>
        <fullName evidence="2">Uncharacterized protein</fullName>
    </submittedName>
</protein>
<keyword evidence="3" id="KW-1185">Reference proteome</keyword>
<dbReference type="VEuPathDB" id="MicrosporidiaDB:EDEG_00197"/>